<dbReference type="AlphaFoldDB" id="A0AAE3GT38"/>
<evidence type="ECO:0000313" key="1">
    <source>
        <dbReference type="EMBL" id="MCP2729426.1"/>
    </source>
</evidence>
<reference evidence="1" key="1">
    <citation type="submission" date="2022-06" db="EMBL/GenBank/DDBJ databases">
        <title>New cyanobacteria of genus Symplocastrum in benthos of Lake Baikal.</title>
        <authorList>
            <person name="Sorokovikova E."/>
            <person name="Tikhonova I."/>
            <person name="Krasnopeev A."/>
            <person name="Evseev P."/>
            <person name="Gladkikh A."/>
            <person name="Belykh O."/>
        </authorList>
    </citation>
    <scope>NUCLEOTIDE SEQUENCE</scope>
    <source>
        <strain evidence="1">BBK-W-15</strain>
    </source>
</reference>
<keyword evidence="2" id="KW-1185">Reference proteome</keyword>
<proteinExistence type="predicted"/>
<protein>
    <submittedName>
        <fullName evidence="1">Uncharacterized protein</fullName>
    </submittedName>
</protein>
<comment type="caution">
    <text evidence="1">The sequence shown here is derived from an EMBL/GenBank/DDBJ whole genome shotgun (WGS) entry which is preliminary data.</text>
</comment>
<dbReference type="Proteomes" id="UP001204953">
    <property type="component" value="Unassembled WGS sequence"/>
</dbReference>
<evidence type="ECO:0000313" key="2">
    <source>
        <dbReference type="Proteomes" id="UP001204953"/>
    </source>
</evidence>
<dbReference type="RefSeq" id="WP_254012212.1">
    <property type="nucleotide sequence ID" value="NZ_JAMZMM010000115.1"/>
</dbReference>
<sequence>MVNLTTPEVKKEIEMSKDNKTPVSVIAVEEKAPEISGQGIALIEPSIPLPGNRPIAVSTLNISDRVSMAGIRPVDSSHFEMIGTISAMGERPIGASNMKVWEMMAVSGNRPISTSTIKISEVTMIMGNRPIASNFIDDEAYLMGFLD</sequence>
<gene>
    <name evidence="1" type="ORF">NJ959_13285</name>
</gene>
<dbReference type="EMBL" id="JAMZMM010000115">
    <property type="protein sequence ID" value="MCP2729426.1"/>
    <property type="molecule type" value="Genomic_DNA"/>
</dbReference>
<accession>A0AAE3GT38</accession>
<organism evidence="1 2">
    <name type="scientific">Limnofasciculus baicalensis BBK-W-15</name>
    <dbReference type="NCBI Taxonomy" id="2699891"/>
    <lineage>
        <taxon>Bacteria</taxon>
        <taxon>Bacillati</taxon>
        <taxon>Cyanobacteriota</taxon>
        <taxon>Cyanophyceae</taxon>
        <taxon>Coleofasciculales</taxon>
        <taxon>Coleofasciculaceae</taxon>
        <taxon>Limnofasciculus</taxon>
        <taxon>Limnofasciculus baicalensis</taxon>
    </lineage>
</organism>
<name>A0AAE3GT38_9CYAN</name>